<feature type="region of interest" description="Disordered" evidence="1">
    <location>
        <begin position="80"/>
        <end position="101"/>
    </location>
</feature>
<accession>A0AAV5MAK3</accession>
<feature type="compositionally biased region" description="Low complexity" evidence="1">
    <location>
        <begin position="181"/>
        <end position="192"/>
    </location>
</feature>
<keyword evidence="3" id="KW-1185">Reference proteome</keyword>
<gene>
    <name evidence="2" type="ORF">SLEP1_g53505</name>
</gene>
<dbReference type="Proteomes" id="UP001054252">
    <property type="component" value="Unassembled WGS sequence"/>
</dbReference>
<name>A0AAV5MAK3_9ROSI</name>
<organism evidence="2 3">
    <name type="scientific">Rubroshorea leprosula</name>
    <dbReference type="NCBI Taxonomy" id="152421"/>
    <lineage>
        <taxon>Eukaryota</taxon>
        <taxon>Viridiplantae</taxon>
        <taxon>Streptophyta</taxon>
        <taxon>Embryophyta</taxon>
        <taxon>Tracheophyta</taxon>
        <taxon>Spermatophyta</taxon>
        <taxon>Magnoliopsida</taxon>
        <taxon>eudicotyledons</taxon>
        <taxon>Gunneridae</taxon>
        <taxon>Pentapetalae</taxon>
        <taxon>rosids</taxon>
        <taxon>malvids</taxon>
        <taxon>Malvales</taxon>
        <taxon>Dipterocarpaceae</taxon>
        <taxon>Rubroshorea</taxon>
    </lineage>
</organism>
<evidence type="ECO:0000256" key="1">
    <source>
        <dbReference type="SAM" id="MobiDB-lite"/>
    </source>
</evidence>
<dbReference type="EMBL" id="BPVZ01000210">
    <property type="protein sequence ID" value="GKV46528.1"/>
    <property type="molecule type" value="Genomic_DNA"/>
</dbReference>
<reference evidence="2 3" key="1">
    <citation type="journal article" date="2021" name="Commun. Biol.">
        <title>The genome of Shorea leprosula (Dipterocarpaceae) highlights the ecological relevance of drought in aseasonal tropical rainforests.</title>
        <authorList>
            <person name="Ng K.K.S."/>
            <person name="Kobayashi M.J."/>
            <person name="Fawcett J.A."/>
            <person name="Hatakeyama M."/>
            <person name="Paape T."/>
            <person name="Ng C.H."/>
            <person name="Ang C.C."/>
            <person name="Tnah L.H."/>
            <person name="Lee C.T."/>
            <person name="Nishiyama T."/>
            <person name="Sese J."/>
            <person name="O'Brien M.J."/>
            <person name="Copetti D."/>
            <person name="Mohd Noor M.I."/>
            <person name="Ong R.C."/>
            <person name="Putra M."/>
            <person name="Sireger I.Z."/>
            <person name="Indrioko S."/>
            <person name="Kosugi Y."/>
            <person name="Izuno A."/>
            <person name="Isagi Y."/>
            <person name="Lee S.L."/>
            <person name="Shimizu K.K."/>
        </authorList>
    </citation>
    <scope>NUCLEOTIDE SEQUENCE [LARGE SCALE GENOMIC DNA]</scope>
    <source>
        <strain evidence="2">214</strain>
    </source>
</reference>
<comment type="caution">
    <text evidence="2">The sequence shown here is derived from an EMBL/GenBank/DDBJ whole genome shotgun (WGS) entry which is preliminary data.</text>
</comment>
<evidence type="ECO:0000313" key="2">
    <source>
        <dbReference type="EMBL" id="GKV46528.1"/>
    </source>
</evidence>
<feature type="compositionally biased region" description="Polar residues" evidence="1">
    <location>
        <begin position="153"/>
        <end position="162"/>
    </location>
</feature>
<protein>
    <submittedName>
        <fullName evidence="2">Uncharacterized protein</fullName>
    </submittedName>
</protein>
<evidence type="ECO:0000313" key="3">
    <source>
        <dbReference type="Proteomes" id="UP001054252"/>
    </source>
</evidence>
<sequence length="250" mass="27734">MAIEVCSPPRISFSHDLNQTEENLHHRRLDSSLLDSSSDFNFCIGNGFLPELSSADELFSDGKILPVQIKKPFVPIRQTHHSNPELIPSPAPPPQTQDKAEKKRLKEFLSMSIDADDTPPAKSFWQFKRSSSLNCDSNRSKGLIRSLQFLSRSNSTGSTLSPKPTPVSKETPKQSLQKQPSLSRKPSVSSSSTAYHPYSNSTQKHPLKYGNGVRVSPVLNLPHPFISNATVSFSRFGSIFCSGKVKKKKK</sequence>
<dbReference type="AlphaFoldDB" id="A0AAV5MAK3"/>
<dbReference type="PANTHER" id="PTHR36757">
    <property type="entry name" value="BNAANNG22500D PROTEIN"/>
    <property type="match status" value="1"/>
</dbReference>
<feature type="region of interest" description="Disordered" evidence="1">
    <location>
        <begin position="153"/>
        <end position="209"/>
    </location>
</feature>
<proteinExistence type="predicted"/>
<dbReference type="PANTHER" id="PTHR36757:SF1">
    <property type="entry name" value="GENOME ASSEMBLY, CHROMOSOME: A04"/>
    <property type="match status" value="1"/>
</dbReference>